<feature type="signal peptide" evidence="1">
    <location>
        <begin position="1"/>
        <end position="25"/>
    </location>
</feature>
<comment type="caution">
    <text evidence="2">The sequence shown here is derived from an EMBL/GenBank/DDBJ whole genome shotgun (WGS) entry which is preliminary data.</text>
</comment>
<sequence>MLTRRLLTALTVLVAALSVAGPASADPPDGGCVGPDCTVVGDVPGGPGGGGGSNNGGGGGTGGGGGCHYQGKTVPCSIPGLGSFHASDGCYYLTSPPPPPGAADPPPPGEQGNWYTITCGGEARLQWVAGAPIQAPPDPEVLARRALAKITLKGADIGMAPAPGKAGLVNLPAWMWTTVTPNTWGPVSASDSEAGLTVTITARAQSITWNMGDGHSVTCTGPGTPFRAGNGGKSSPDCGYTYPQSSRNQAGGKYTVTATTDWRVDWDGGGVTGVIDQTRTSQTTVRIDELQVVN</sequence>
<accession>A0A4Q7Z9U4</accession>
<protein>
    <recommendedName>
        <fullName evidence="4">ATP/GTP-binding protein</fullName>
    </recommendedName>
</protein>
<evidence type="ECO:0000256" key="1">
    <source>
        <dbReference type="SAM" id="SignalP"/>
    </source>
</evidence>
<dbReference type="RefSeq" id="WP_130513831.1">
    <property type="nucleotide sequence ID" value="NZ_SHKY01000002.1"/>
</dbReference>
<reference evidence="2 3" key="1">
    <citation type="submission" date="2019-02" db="EMBL/GenBank/DDBJ databases">
        <title>Sequencing the genomes of 1000 actinobacteria strains.</title>
        <authorList>
            <person name="Klenk H.-P."/>
        </authorList>
    </citation>
    <scope>NUCLEOTIDE SEQUENCE [LARGE SCALE GENOMIC DNA]</scope>
    <source>
        <strain evidence="2 3">DSM 45162</strain>
    </source>
</reference>
<gene>
    <name evidence="2" type="ORF">EV385_6719</name>
</gene>
<keyword evidence="3" id="KW-1185">Reference proteome</keyword>
<dbReference type="Proteomes" id="UP000292564">
    <property type="component" value="Unassembled WGS sequence"/>
</dbReference>
<name>A0A4Q7Z9U4_9ACTN</name>
<evidence type="ECO:0008006" key="4">
    <source>
        <dbReference type="Google" id="ProtNLM"/>
    </source>
</evidence>
<proteinExistence type="predicted"/>
<dbReference type="EMBL" id="SHKY01000002">
    <property type="protein sequence ID" value="RZU46643.1"/>
    <property type="molecule type" value="Genomic_DNA"/>
</dbReference>
<dbReference type="OrthoDB" id="3742379at2"/>
<evidence type="ECO:0000313" key="2">
    <source>
        <dbReference type="EMBL" id="RZU46643.1"/>
    </source>
</evidence>
<organism evidence="2 3">
    <name type="scientific">Krasilnikovia cinnamomea</name>
    <dbReference type="NCBI Taxonomy" id="349313"/>
    <lineage>
        <taxon>Bacteria</taxon>
        <taxon>Bacillati</taxon>
        <taxon>Actinomycetota</taxon>
        <taxon>Actinomycetes</taxon>
        <taxon>Micromonosporales</taxon>
        <taxon>Micromonosporaceae</taxon>
        <taxon>Krasilnikovia</taxon>
    </lineage>
</organism>
<evidence type="ECO:0000313" key="3">
    <source>
        <dbReference type="Proteomes" id="UP000292564"/>
    </source>
</evidence>
<dbReference type="AlphaFoldDB" id="A0A4Q7Z9U4"/>
<keyword evidence="1" id="KW-0732">Signal</keyword>
<feature type="chain" id="PRO_5020900944" description="ATP/GTP-binding protein" evidence="1">
    <location>
        <begin position="26"/>
        <end position="294"/>
    </location>
</feature>